<protein>
    <submittedName>
        <fullName evidence="1">DsrE family protein</fullName>
    </submittedName>
</protein>
<dbReference type="InterPro" id="IPR027396">
    <property type="entry name" value="DsrEFH-like"/>
</dbReference>
<dbReference type="AlphaFoldDB" id="A0A931D1K2"/>
<dbReference type="Gene3D" id="3.40.1260.10">
    <property type="entry name" value="DsrEFH-like"/>
    <property type="match status" value="1"/>
</dbReference>
<proteinExistence type="predicted"/>
<gene>
    <name evidence="1" type="ORF">H0S81_11195</name>
</gene>
<evidence type="ECO:0000313" key="2">
    <source>
        <dbReference type="Proteomes" id="UP000706172"/>
    </source>
</evidence>
<dbReference type="EMBL" id="JACCQK010000747">
    <property type="protein sequence ID" value="MBG0780478.1"/>
    <property type="molecule type" value="Genomic_DNA"/>
</dbReference>
<reference evidence="1" key="1">
    <citation type="submission" date="2020-07" db="EMBL/GenBank/DDBJ databases">
        <title>Severe corrosion of carbon steel in oil field produced water can be linked to methanogenic archaea containing a special type of NiFe hydrogenase.</title>
        <authorList>
            <person name="Lahme S."/>
            <person name="Mand J."/>
            <person name="Longwell J."/>
            <person name="Smith R."/>
            <person name="Enning D."/>
        </authorList>
    </citation>
    <scope>NUCLEOTIDE SEQUENCE</scope>
    <source>
        <strain evidence="1">MIC098Bin6</strain>
    </source>
</reference>
<accession>A0A931D1K2</accession>
<organism evidence="1 2">
    <name type="scientific">Desulfotignum balticum</name>
    <dbReference type="NCBI Taxonomy" id="115781"/>
    <lineage>
        <taxon>Bacteria</taxon>
        <taxon>Pseudomonadati</taxon>
        <taxon>Thermodesulfobacteriota</taxon>
        <taxon>Desulfobacteria</taxon>
        <taxon>Desulfobacterales</taxon>
        <taxon>Desulfobacteraceae</taxon>
        <taxon>Desulfotignum</taxon>
    </lineage>
</organism>
<dbReference type="SUPFAM" id="SSF75169">
    <property type="entry name" value="DsrEFH-like"/>
    <property type="match status" value="1"/>
</dbReference>
<dbReference type="GO" id="GO:0005737">
    <property type="term" value="C:cytoplasm"/>
    <property type="evidence" value="ECO:0007669"/>
    <property type="project" value="InterPro"/>
</dbReference>
<comment type="caution">
    <text evidence="1">The sequence shown here is derived from an EMBL/GenBank/DDBJ whole genome shotgun (WGS) entry which is preliminary data.</text>
</comment>
<evidence type="ECO:0000313" key="1">
    <source>
        <dbReference type="EMBL" id="MBG0780478.1"/>
    </source>
</evidence>
<sequence length="110" mass="11930">MKIAIVLKSGPSSVEAQRALQVTSDMMSRGDTVHLYLLQDAVHLSRPDLKTGLTGTFDRQVDKGLQVSYLTTDAELRGLDMSAVPDKISGGTYETLVDLMTSSDRVIGML</sequence>
<name>A0A931D1K2_9BACT</name>
<dbReference type="InterPro" id="IPR007215">
    <property type="entry name" value="Sulphur_relay_TusB/DsrH"/>
</dbReference>
<dbReference type="Pfam" id="PF04077">
    <property type="entry name" value="DsrH"/>
    <property type="match status" value="1"/>
</dbReference>
<dbReference type="Proteomes" id="UP000706172">
    <property type="component" value="Unassembled WGS sequence"/>
</dbReference>
<dbReference type="GO" id="GO:0002143">
    <property type="term" value="P:tRNA wobble position uridine thiolation"/>
    <property type="evidence" value="ECO:0007669"/>
    <property type="project" value="InterPro"/>
</dbReference>